<dbReference type="EMBL" id="JADYTN010000041">
    <property type="protein sequence ID" value="MCF2564806.1"/>
    <property type="molecule type" value="Genomic_DNA"/>
</dbReference>
<name>A0ABS9CI62_9BACT</name>
<dbReference type="RefSeq" id="WP_301638678.1">
    <property type="nucleotide sequence ID" value="NZ_JADYTN010000041.1"/>
</dbReference>
<gene>
    <name evidence="1" type="ORF">I6E12_11935</name>
</gene>
<evidence type="ECO:0000313" key="2">
    <source>
        <dbReference type="Proteomes" id="UP001200470"/>
    </source>
</evidence>
<reference evidence="1 2" key="1">
    <citation type="submission" date="2020-12" db="EMBL/GenBank/DDBJ databases">
        <title>Whole genome sequences of gut porcine anaerobes.</title>
        <authorList>
            <person name="Kubasova T."/>
            <person name="Jahodarova E."/>
            <person name="Rychlik I."/>
        </authorList>
    </citation>
    <scope>NUCLEOTIDE SEQUENCE [LARGE SCALE GENOMIC DNA]</scope>
    <source>
        <strain evidence="1 2">An925</strain>
    </source>
</reference>
<dbReference type="SUPFAM" id="SSF158446">
    <property type="entry name" value="IVS-encoded protein-like"/>
    <property type="match status" value="1"/>
</dbReference>
<dbReference type="Gene3D" id="1.20.1440.60">
    <property type="entry name" value="23S rRNA-intervening sequence"/>
    <property type="match status" value="1"/>
</dbReference>
<dbReference type="Proteomes" id="UP001200470">
    <property type="component" value="Unassembled WGS sequence"/>
</dbReference>
<protein>
    <submittedName>
        <fullName evidence="1">Four helix bundle protein</fullName>
    </submittedName>
</protein>
<dbReference type="PANTHER" id="PTHR38471:SF2">
    <property type="entry name" value="FOUR HELIX BUNDLE PROTEIN"/>
    <property type="match status" value="1"/>
</dbReference>
<evidence type="ECO:0000313" key="1">
    <source>
        <dbReference type="EMBL" id="MCF2564806.1"/>
    </source>
</evidence>
<dbReference type="PIRSF" id="PIRSF035652">
    <property type="entry name" value="CHP02436"/>
    <property type="match status" value="1"/>
</dbReference>
<dbReference type="Pfam" id="PF05635">
    <property type="entry name" value="23S_rRNA_IVP"/>
    <property type="match status" value="1"/>
</dbReference>
<keyword evidence="2" id="KW-1185">Reference proteome</keyword>
<comment type="caution">
    <text evidence="1">The sequence shown here is derived from an EMBL/GenBank/DDBJ whole genome shotgun (WGS) entry which is preliminary data.</text>
</comment>
<sequence>MSEYGDLIKGKCDAFADRVVKLNDYLLKQESLAEELRSKKEKRKTIPIFLQSIANICNQLLRAGTSIGANNAEATNAVSKQDFRAKSYIALKEAREALYWIELLHRNKYLDEKPYESIHADCEELIRILVSRCKKLDEV</sequence>
<dbReference type="InterPro" id="IPR036583">
    <property type="entry name" value="23S_rRNA_IVS_sf"/>
</dbReference>
<dbReference type="NCBIfam" id="TIGR02436">
    <property type="entry name" value="four helix bundle protein"/>
    <property type="match status" value="1"/>
</dbReference>
<dbReference type="PANTHER" id="PTHR38471">
    <property type="entry name" value="FOUR HELIX BUNDLE PROTEIN"/>
    <property type="match status" value="1"/>
</dbReference>
<dbReference type="InterPro" id="IPR012657">
    <property type="entry name" value="23S_rRNA-intervening_sequence"/>
</dbReference>
<proteinExistence type="predicted"/>
<organism evidence="1 2">
    <name type="scientific">Xylanibacter brevis</name>
    <dbReference type="NCBI Taxonomy" id="83231"/>
    <lineage>
        <taxon>Bacteria</taxon>
        <taxon>Pseudomonadati</taxon>
        <taxon>Bacteroidota</taxon>
        <taxon>Bacteroidia</taxon>
        <taxon>Bacteroidales</taxon>
        <taxon>Prevotellaceae</taxon>
        <taxon>Xylanibacter</taxon>
    </lineage>
</organism>
<accession>A0ABS9CI62</accession>